<dbReference type="AlphaFoldDB" id="A0A059FNJ4"/>
<dbReference type="Gene3D" id="2.30.330.10">
    <property type="entry name" value="SpoA-like"/>
    <property type="match status" value="1"/>
</dbReference>
<evidence type="ECO:0000313" key="3">
    <source>
        <dbReference type="Proteomes" id="UP000025171"/>
    </source>
</evidence>
<dbReference type="InterPro" id="IPR036429">
    <property type="entry name" value="SpoA-like_sf"/>
</dbReference>
<accession>A0A059FNJ4</accession>
<dbReference type="EMBL" id="ARYK01000004">
    <property type="protein sequence ID" value="KCZ92219.1"/>
    <property type="molecule type" value="Genomic_DNA"/>
</dbReference>
<organism evidence="2 3">
    <name type="scientific">Hyphomonas johnsonii MHS-2</name>
    <dbReference type="NCBI Taxonomy" id="1280950"/>
    <lineage>
        <taxon>Bacteria</taxon>
        <taxon>Pseudomonadati</taxon>
        <taxon>Pseudomonadota</taxon>
        <taxon>Alphaproteobacteria</taxon>
        <taxon>Hyphomonadales</taxon>
        <taxon>Hyphomonadaceae</taxon>
        <taxon>Hyphomonas</taxon>
    </lineage>
</organism>
<evidence type="ECO:0000313" key="2">
    <source>
        <dbReference type="EMBL" id="KCZ92219.1"/>
    </source>
</evidence>
<sequence length="278" mass="30353">MHAFWEQLVTSTRTWAAETLGTKCEPVVASRRVVSGSQSEGIRDNQFTVFFGAEVSPGLSAVMIDERIAVRCGTVRLHQSADSLADASPLFLKLLCEQPVIALWNRIGKGLTEHKVDVLKTAQSDASATAGKFDANSRYLQVIVNITLGEEASPITFMFHLDYMQRYARRHVQNIVDRKKHACQNSPKSLSDSVRASAVALDAVLERVSLTIGECSRLQVGTVIPLANADAGKLSLSAETINGSVDIGVGELGVWKRQRALKLHQPIPESFARDLVDL</sequence>
<dbReference type="Pfam" id="PF01052">
    <property type="entry name" value="FliMN_C"/>
    <property type="match status" value="1"/>
</dbReference>
<dbReference type="PATRIC" id="fig|1280950.3.peg.1860"/>
<comment type="caution">
    <text evidence="2">The sequence shown here is derived from an EMBL/GenBank/DDBJ whole genome shotgun (WGS) entry which is preliminary data.</text>
</comment>
<dbReference type="STRING" id="1280950.HJO_09294"/>
<gene>
    <name evidence="2" type="ORF">HJO_09294</name>
</gene>
<proteinExistence type="predicted"/>
<protein>
    <submittedName>
        <fullName evidence="2">SPOA family protein</fullName>
    </submittedName>
</protein>
<evidence type="ECO:0000259" key="1">
    <source>
        <dbReference type="Pfam" id="PF01052"/>
    </source>
</evidence>
<dbReference type="eggNOG" id="COG1868">
    <property type="taxonomic scope" value="Bacteria"/>
</dbReference>
<dbReference type="Proteomes" id="UP000025171">
    <property type="component" value="Unassembled WGS sequence"/>
</dbReference>
<keyword evidence="3" id="KW-1185">Reference proteome</keyword>
<dbReference type="InterPro" id="IPR001543">
    <property type="entry name" value="FliN-like_C"/>
</dbReference>
<reference evidence="2 3" key="1">
    <citation type="journal article" date="2014" name="Antonie Van Leeuwenhoek">
        <title>Hyphomonas beringensis sp. nov. and Hyphomonas chukchiensis sp. nov., isolated from surface seawater of the Bering Sea and Chukchi Sea.</title>
        <authorList>
            <person name="Li C."/>
            <person name="Lai Q."/>
            <person name="Li G."/>
            <person name="Dong C."/>
            <person name="Wang J."/>
            <person name="Liao Y."/>
            <person name="Shao Z."/>
        </authorList>
    </citation>
    <scope>NUCLEOTIDE SEQUENCE [LARGE SCALE GENOMIC DNA]</scope>
    <source>
        <strain evidence="2 3">MHS-2</strain>
    </source>
</reference>
<name>A0A059FNJ4_9PROT</name>
<dbReference type="SUPFAM" id="SSF101801">
    <property type="entry name" value="Surface presentation of antigens (SPOA)"/>
    <property type="match status" value="1"/>
</dbReference>
<feature type="domain" description="Flagellar motor switch protein FliN-like C-terminal" evidence="1">
    <location>
        <begin position="194"/>
        <end position="267"/>
    </location>
</feature>